<name>A0A7D8ZGP4_VANHU</name>
<keyword evidence="5" id="KW-0460">Magnesium</keyword>
<keyword evidence="5" id="KW-0479">Metal-binding</keyword>
<dbReference type="GO" id="GO:0046872">
    <property type="term" value="F:metal ion binding"/>
    <property type="evidence" value="ECO:0007669"/>
    <property type="project" value="UniProtKB-KW"/>
</dbReference>
<dbReference type="PANTHER" id="PTHR43464:SF19">
    <property type="entry name" value="UBIQUINONE BIOSYNTHESIS O-METHYLTRANSFERASE, MITOCHONDRIAL"/>
    <property type="match status" value="1"/>
</dbReference>
<keyword evidence="3 5" id="KW-0831">Ubiquinone biosynthesis</keyword>
<dbReference type="EMBL" id="QKWK01000002">
    <property type="protein sequence ID" value="TXT13615.1"/>
    <property type="molecule type" value="Genomic_DNA"/>
</dbReference>
<dbReference type="OrthoDB" id="3265906at2759"/>
<comment type="subcellular location">
    <subcellularLocation>
        <location evidence="5">Mitochondrion inner membrane</location>
        <topology evidence="5">Peripheral membrane protein</topology>
        <orientation evidence="5">Matrix side</orientation>
    </subcellularLocation>
</comment>
<keyword evidence="2 5" id="KW-0808">Transferase</keyword>
<feature type="binding site" evidence="5">
    <location>
        <position position="141"/>
    </location>
    <ligand>
        <name>S-adenosyl-L-methionine</name>
        <dbReference type="ChEBI" id="CHEBI:59789"/>
    </ligand>
</feature>
<evidence type="ECO:0000256" key="5">
    <source>
        <dbReference type="HAMAP-Rule" id="MF_03190"/>
    </source>
</evidence>
<accession>A0A7D8ZGP4</accession>
<dbReference type="CDD" id="cd02440">
    <property type="entry name" value="AdoMet_MTases"/>
    <property type="match status" value="1"/>
</dbReference>
<keyword evidence="4 5" id="KW-0949">S-adenosyl-L-methionine</keyword>
<dbReference type="UniPathway" id="UPA00232"/>
<comment type="catalytic activity">
    <reaction evidence="5">
        <text>a 3-demethylubiquinone + S-adenosyl-L-methionine = a ubiquinone + S-adenosyl-L-homocysteine</text>
        <dbReference type="Rhea" id="RHEA:81215"/>
        <dbReference type="Rhea" id="RHEA-COMP:9565"/>
        <dbReference type="Rhea" id="RHEA-COMP:19654"/>
        <dbReference type="ChEBI" id="CHEBI:16389"/>
        <dbReference type="ChEBI" id="CHEBI:57856"/>
        <dbReference type="ChEBI" id="CHEBI:59789"/>
        <dbReference type="ChEBI" id="CHEBI:231825"/>
    </reaction>
</comment>
<dbReference type="InterPro" id="IPR013216">
    <property type="entry name" value="Methyltransf_11"/>
</dbReference>
<dbReference type="PANTHER" id="PTHR43464">
    <property type="entry name" value="METHYLTRANSFERASE"/>
    <property type="match status" value="1"/>
</dbReference>
<feature type="binding site" evidence="5">
    <location>
        <position position="120"/>
    </location>
    <ligand>
        <name>S-adenosyl-L-methionine</name>
        <dbReference type="ChEBI" id="CHEBI:59789"/>
    </ligand>
</feature>
<comment type="function">
    <text evidence="5">O-methyltransferase required for two non-consecutive steps during ubiquinone biosynthesis. Catalyzes the 2 O-methylation of 3,4-dihydroxy-5-(all-trans-polyprenyl)benzoic acid into 4-hydroxy-3-methoxy-5-(all-trans-polyprenyl)benzoic acid. Also catalyzes the last step of ubiquinone biosynthesis by mediating methylation of 3-demethylubiquinone into ubiquinone. Also able to mediate the methylation of 3-demethylubiquinol into ubiquinol.</text>
</comment>
<evidence type="ECO:0000313" key="8">
    <source>
        <dbReference type="Proteomes" id="UP000473826"/>
    </source>
</evidence>
<evidence type="ECO:0000256" key="4">
    <source>
        <dbReference type="ARBA" id="ARBA00022691"/>
    </source>
</evidence>
<dbReference type="EC" id="2.1.1.64" evidence="5"/>
<dbReference type="NCBIfam" id="TIGR01983">
    <property type="entry name" value="UbiG"/>
    <property type="match status" value="1"/>
</dbReference>
<dbReference type="GO" id="GO:0032259">
    <property type="term" value="P:methylation"/>
    <property type="evidence" value="ECO:0007669"/>
    <property type="project" value="UniProtKB-KW"/>
</dbReference>
<proteinExistence type="inferred from homology"/>
<comment type="subunit">
    <text evidence="5">Component of a multi-subunit COQ enzyme complex, composed of at least COQ3, COQ4, COQ5, COQ6, COQ7 and COQ9.</text>
</comment>
<keyword evidence="5" id="KW-0496">Mitochondrion</keyword>
<comment type="catalytic activity">
    <reaction evidence="5">
        <text>a 3-demethylubiquinol + S-adenosyl-L-methionine = a ubiquinol + S-adenosyl-L-homocysteine + H(+)</text>
        <dbReference type="Rhea" id="RHEA:44380"/>
        <dbReference type="Rhea" id="RHEA-COMP:9566"/>
        <dbReference type="Rhea" id="RHEA-COMP:10914"/>
        <dbReference type="ChEBI" id="CHEBI:15378"/>
        <dbReference type="ChEBI" id="CHEBI:17976"/>
        <dbReference type="ChEBI" id="CHEBI:57856"/>
        <dbReference type="ChEBI" id="CHEBI:59789"/>
        <dbReference type="ChEBI" id="CHEBI:84422"/>
        <dbReference type="EC" id="2.1.1.64"/>
    </reaction>
</comment>
<dbReference type="GO" id="GO:0031314">
    <property type="term" value="C:extrinsic component of mitochondrial inner membrane"/>
    <property type="evidence" value="ECO:0007669"/>
    <property type="project" value="UniProtKB-UniRule"/>
</dbReference>
<keyword evidence="5" id="KW-0472">Membrane</keyword>
<feature type="binding site" evidence="5">
    <location>
        <position position="207"/>
    </location>
    <ligand>
        <name>Mg(2+)</name>
        <dbReference type="ChEBI" id="CHEBI:18420"/>
    </ligand>
</feature>
<protein>
    <recommendedName>
        <fullName evidence="5">Ubiquinone biosynthesis O-methyltransferase, mitochondrial</fullName>
    </recommendedName>
    <alternativeName>
        <fullName evidence="5">3-demethylubiquinol 3-O-methyltransferase</fullName>
        <ecNumber evidence="5">2.1.1.64</ecNumber>
    </alternativeName>
    <alternativeName>
        <fullName evidence="5">3-demethylubiquinone 3-O-methyltransferase</fullName>
        <ecNumber evidence="5">2.1.1.-</ecNumber>
    </alternativeName>
    <alternativeName>
        <fullName evidence="5">Polyprenyldihydroxybenzoate methyltransferase</fullName>
        <ecNumber evidence="5">2.1.1.114</ecNumber>
    </alternativeName>
</protein>
<organism evidence="7 8">
    <name type="scientific">Vanrija humicola</name>
    <name type="common">Yeast</name>
    <name type="synonym">Cryptococcus humicola</name>
    <dbReference type="NCBI Taxonomy" id="5417"/>
    <lineage>
        <taxon>Eukaryota</taxon>
        <taxon>Fungi</taxon>
        <taxon>Dikarya</taxon>
        <taxon>Basidiomycota</taxon>
        <taxon>Agaricomycotina</taxon>
        <taxon>Tremellomycetes</taxon>
        <taxon>Trichosporonales</taxon>
        <taxon>Trichosporonaceae</taxon>
        <taxon>Vanrija</taxon>
    </lineage>
</organism>
<sequence>MATLRAATAATRTASRIIATTRPRVARAALPAAARQLNTINQDEISHFSRLSQHWWDETGEFALLHRMNPERVEYIRQKVALDPRTEPEWTFEGRHGDRARAEARGAGRWLEGKRCLDVGCGGGLLAETLARLGGDVVAIDASADNIAIARTHASADPLLPYVGDGDSGAPPSNVPGRLEYRHTSAEELRAAGETFDLVCSMEVLEHVDEPGEFLKCLGDMVRPGGDLVMSTISRTPLSQLLTITLAEDLLRFVTPGTHTYRKFVRPEELRRFVYADMGGHDVWEPISGAADIRTGEVGETQGIIYDPLGARWRLWPGAEGTWQKGLGEIVNYMYHAKKRA</sequence>
<dbReference type="EC" id="2.1.1.-" evidence="5"/>
<feature type="binding site" evidence="5">
    <location>
        <position position="202"/>
    </location>
    <ligand>
        <name>S-adenosyl-L-methionine</name>
        <dbReference type="ChEBI" id="CHEBI:59789"/>
    </ligand>
</feature>
<dbReference type="GO" id="GO:0010420">
    <property type="term" value="F:polyprenyldihydroxybenzoate methyltransferase activity"/>
    <property type="evidence" value="ECO:0007669"/>
    <property type="project" value="UniProtKB-UniRule"/>
</dbReference>
<feature type="binding site" evidence="5">
    <location>
        <position position="206"/>
    </location>
    <ligand>
        <name>Mg(2+)</name>
        <dbReference type="ChEBI" id="CHEBI:18420"/>
    </ligand>
</feature>
<comment type="catalytic activity">
    <reaction evidence="5">
        <text>a 3,4-dihydroxy-5-(all-trans-polyprenyl)benzoate + S-adenosyl-L-methionine = a 4-hydroxy-3-methoxy-5-(all-trans-polyprenyl)benzoate + S-adenosyl-L-homocysteine + H(+)</text>
        <dbReference type="Rhea" id="RHEA:44452"/>
        <dbReference type="Rhea" id="RHEA-COMP:10930"/>
        <dbReference type="Rhea" id="RHEA-COMP:10931"/>
        <dbReference type="ChEBI" id="CHEBI:15378"/>
        <dbReference type="ChEBI" id="CHEBI:57856"/>
        <dbReference type="ChEBI" id="CHEBI:59789"/>
        <dbReference type="ChEBI" id="CHEBI:64694"/>
        <dbReference type="ChEBI" id="CHEBI:84443"/>
        <dbReference type="EC" id="2.1.1.114"/>
    </reaction>
</comment>
<dbReference type="Pfam" id="PF08241">
    <property type="entry name" value="Methyltransf_11"/>
    <property type="match status" value="1"/>
</dbReference>
<comment type="similarity">
    <text evidence="5">Belongs to the class I-like SAM-binding methyltransferase superfamily. UbiG/COQ3 family.</text>
</comment>
<dbReference type="GO" id="GO:0061542">
    <property type="term" value="F:3-demethylubiquinol 3-O-methyltransferase activity"/>
    <property type="evidence" value="ECO:0007669"/>
    <property type="project" value="UniProtKB-UniRule"/>
</dbReference>
<feature type="binding site" evidence="5">
    <location>
        <position position="72"/>
    </location>
    <ligand>
        <name>S-adenosyl-L-methionine</name>
        <dbReference type="ChEBI" id="CHEBI:59789"/>
    </ligand>
</feature>
<gene>
    <name evidence="5" type="primary">COQ3</name>
    <name evidence="7" type="ORF">VHUM_00982</name>
</gene>
<comment type="caution">
    <text evidence="7">The sequence shown here is derived from an EMBL/GenBank/DDBJ whole genome shotgun (WGS) entry which is preliminary data.</text>
</comment>
<dbReference type="EC" id="2.1.1.114" evidence="5"/>
<evidence type="ECO:0000313" key="7">
    <source>
        <dbReference type="EMBL" id="TXT13615.1"/>
    </source>
</evidence>
<evidence type="ECO:0000256" key="2">
    <source>
        <dbReference type="ARBA" id="ARBA00022679"/>
    </source>
</evidence>
<keyword evidence="8" id="KW-1185">Reference proteome</keyword>
<evidence type="ECO:0000256" key="3">
    <source>
        <dbReference type="ARBA" id="ARBA00022688"/>
    </source>
</evidence>
<dbReference type="Gene3D" id="3.40.50.150">
    <property type="entry name" value="Vaccinia Virus protein VP39"/>
    <property type="match status" value="1"/>
</dbReference>
<dbReference type="Proteomes" id="UP000473826">
    <property type="component" value="Unassembled WGS sequence"/>
</dbReference>
<feature type="domain" description="Methyltransferase type 11" evidence="6">
    <location>
        <begin position="117"/>
        <end position="229"/>
    </location>
</feature>
<dbReference type="AlphaFoldDB" id="A0A7D8ZGP4"/>
<dbReference type="SUPFAM" id="SSF53335">
    <property type="entry name" value="S-adenosyl-L-methionine-dependent methyltransferases"/>
    <property type="match status" value="1"/>
</dbReference>
<keyword evidence="1 5" id="KW-0489">Methyltransferase</keyword>
<dbReference type="InterPro" id="IPR029063">
    <property type="entry name" value="SAM-dependent_MTases_sf"/>
</dbReference>
<dbReference type="HAMAP" id="MF_00472">
    <property type="entry name" value="UbiG"/>
    <property type="match status" value="1"/>
</dbReference>
<comment type="pathway">
    <text evidence="5">Cofactor biosynthesis; ubiquinone biosynthesis.</text>
</comment>
<evidence type="ECO:0000256" key="1">
    <source>
        <dbReference type="ARBA" id="ARBA00022603"/>
    </source>
</evidence>
<reference evidence="7 8" key="1">
    <citation type="journal article" date="2019" name="PLoS Genet.">
        <title>Convergent evolution of linked mating-type loci in basidiomycete fungi.</title>
        <authorList>
            <person name="Sun S."/>
            <person name="Coelho M.A."/>
            <person name="Heitman J."/>
            <person name="Nowrousian M."/>
        </authorList>
    </citation>
    <scope>NUCLEOTIDE SEQUENCE [LARGE SCALE GENOMIC DNA]</scope>
    <source>
        <strain evidence="7 8">CBS 4282</strain>
    </source>
</reference>
<evidence type="ECO:0000259" key="6">
    <source>
        <dbReference type="Pfam" id="PF08241"/>
    </source>
</evidence>
<dbReference type="InterPro" id="IPR010233">
    <property type="entry name" value="UbiG_MeTrfase"/>
</dbReference>
<feature type="binding site" evidence="5">
    <location>
        <position position="203"/>
    </location>
    <ligand>
        <name>Mg(2+)</name>
        <dbReference type="ChEBI" id="CHEBI:18420"/>
    </ligand>
</feature>
<keyword evidence="5" id="KW-0999">Mitochondrion inner membrane</keyword>
<comment type="cofactor">
    <cofactor evidence="5">
        <name>Mg(2+)</name>
        <dbReference type="ChEBI" id="CHEBI:18420"/>
    </cofactor>
</comment>